<protein>
    <recommendedName>
        <fullName evidence="6">MYND-type domain-containing protein</fullName>
    </recommendedName>
</protein>
<keyword evidence="2 4" id="KW-0863">Zinc-finger</keyword>
<evidence type="ECO:0000256" key="5">
    <source>
        <dbReference type="SAM" id="MobiDB-lite"/>
    </source>
</evidence>
<evidence type="ECO:0000313" key="7">
    <source>
        <dbReference type="EMBL" id="CEM19523.1"/>
    </source>
</evidence>
<organism evidence="7">
    <name type="scientific">Chromera velia CCMP2878</name>
    <dbReference type="NCBI Taxonomy" id="1169474"/>
    <lineage>
        <taxon>Eukaryota</taxon>
        <taxon>Sar</taxon>
        <taxon>Alveolata</taxon>
        <taxon>Colpodellida</taxon>
        <taxon>Chromeraceae</taxon>
        <taxon>Chromera</taxon>
    </lineage>
</organism>
<name>A0A0G4FXD7_9ALVE</name>
<dbReference type="PhylomeDB" id="A0A0G4FXD7"/>
<evidence type="ECO:0000256" key="4">
    <source>
        <dbReference type="PROSITE-ProRule" id="PRU00134"/>
    </source>
</evidence>
<dbReference type="EMBL" id="CDMZ01000687">
    <property type="protein sequence ID" value="CEM19523.1"/>
    <property type="molecule type" value="Genomic_DNA"/>
</dbReference>
<evidence type="ECO:0000259" key="6">
    <source>
        <dbReference type="PROSITE" id="PS50865"/>
    </source>
</evidence>
<keyword evidence="3" id="KW-0862">Zinc</keyword>
<dbReference type="GO" id="GO:0008270">
    <property type="term" value="F:zinc ion binding"/>
    <property type="evidence" value="ECO:0007669"/>
    <property type="project" value="UniProtKB-KW"/>
</dbReference>
<dbReference type="VEuPathDB" id="CryptoDB:Cvel_19108"/>
<keyword evidence="1" id="KW-0479">Metal-binding</keyword>
<reference evidence="7" key="1">
    <citation type="submission" date="2014-11" db="EMBL/GenBank/DDBJ databases">
        <authorList>
            <person name="Otto D Thomas"/>
            <person name="Naeem Raeece"/>
        </authorList>
    </citation>
    <scope>NUCLEOTIDE SEQUENCE</scope>
</reference>
<feature type="region of interest" description="Disordered" evidence="5">
    <location>
        <begin position="792"/>
        <end position="811"/>
    </location>
</feature>
<feature type="compositionally biased region" description="Basic and acidic residues" evidence="5">
    <location>
        <begin position="629"/>
        <end position="643"/>
    </location>
</feature>
<evidence type="ECO:0000256" key="1">
    <source>
        <dbReference type="ARBA" id="ARBA00022723"/>
    </source>
</evidence>
<feature type="region of interest" description="Disordered" evidence="5">
    <location>
        <begin position="534"/>
        <end position="553"/>
    </location>
</feature>
<accession>A0A0G4FXD7</accession>
<dbReference type="AlphaFoldDB" id="A0A0G4FXD7"/>
<evidence type="ECO:0000256" key="2">
    <source>
        <dbReference type="ARBA" id="ARBA00022771"/>
    </source>
</evidence>
<proteinExistence type="predicted"/>
<evidence type="ECO:0000256" key="3">
    <source>
        <dbReference type="ARBA" id="ARBA00022833"/>
    </source>
</evidence>
<sequence>MDTKSRELEDESFDQSGLIPDFVFVGEDDKGLRDVVLEFMRTRERLEKRHLRIRRELQVNIENSLETECPNLSEVTEATEETVALLNAFMVSDTDRFRLQDAWLVENLGKTETKLRHSENIISGVLDWVALCADLMKAQKSLVDFIASRSPEQALRIASDLLLVKGFFSSVLWMVFSEGLPLKDDIAPQYCSQKASVVGSDFQPLFDKAADMVSARAPQSVCFFQIFSEVVQSLGQNLLRMLLFNSRVSYMLSKSAGFHRGVRGILWAHATKLKDRARLKEKIQALDRTLVTLEVMKPHRQMVEAINECWRVSEGVSGREGGAFDFPTFFRAFYWHVLEGGNGPVKRPEAEGQPQHRFRMCVWGEWVRRIKVLGMAEDVRRGKLLAFASAEASADARSLYEDALGERAGEGGSIDELRGLRLHFLYRVKGLEMSIQNRKVSKRVEKEKGKVVKVLRQMESEWEKAIGTEEKLTAENEVNSPDFEMEETVARNFLALLILSLESPSPKLSALSSSNRSQIQTSLLEWFESRRADSSRRAGRNSSPPDSVHPFGTHMPLSPFTPLTALPLSSLSSFLEDHVLCVSENPHGFSVEYTGCDSHHHQESVPSPSSSSLPLSSVSASSIDTACSHPDEEGAPERKDPERKKRTYRFLKSCQEAKADAPFACGNCSHKRLQAKHCMACKLAVYCCRKCQKAHWTKRGDDSMSRTEVQEGVGERQSAENLPANSFALEETPVGGDTCAESPLLCPSAHKRRCSLLQENVLRVLLSDSYTSMVEEGDSGESLTGELPAPCHCQSSMTPHDSGTKENGDPFSAAAACVSTTATAAPSEA</sequence>
<feature type="domain" description="MYND-type" evidence="6">
    <location>
        <begin position="665"/>
        <end position="709"/>
    </location>
</feature>
<dbReference type="Gene3D" id="6.10.140.2220">
    <property type="match status" value="1"/>
</dbReference>
<dbReference type="Pfam" id="PF01753">
    <property type="entry name" value="zf-MYND"/>
    <property type="match status" value="1"/>
</dbReference>
<gene>
    <name evidence="7" type="ORF">Cvel_19108</name>
</gene>
<dbReference type="PROSITE" id="PS50865">
    <property type="entry name" value="ZF_MYND_2"/>
    <property type="match status" value="1"/>
</dbReference>
<dbReference type="InterPro" id="IPR002893">
    <property type="entry name" value="Znf_MYND"/>
</dbReference>
<feature type="region of interest" description="Disordered" evidence="5">
    <location>
        <begin position="623"/>
        <end position="643"/>
    </location>
</feature>